<dbReference type="GO" id="GO:0005737">
    <property type="term" value="C:cytoplasm"/>
    <property type="evidence" value="ECO:0007669"/>
    <property type="project" value="TreeGrafter"/>
</dbReference>
<gene>
    <name evidence="8" type="ORF">A1Q1_00943</name>
</gene>
<dbReference type="VEuPathDB" id="FungiDB:A1Q1_00943"/>
<feature type="region of interest" description="Disordered" evidence="6">
    <location>
        <begin position="1"/>
        <end position="34"/>
    </location>
</feature>
<evidence type="ECO:0000256" key="4">
    <source>
        <dbReference type="ARBA" id="ARBA00023002"/>
    </source>
</evidence>
<feature type="compositionally biased region" description="Polar residues" evidence="6">
    <location>
        <begin position="21"/>
        <end position="32"/>
    </location>
</feature>
<evidence type="ECO:0000256" key="1">
    <source>
        <dbReference type="ARBA" id="ARBA00005896"/>
    </source>
</evidence>
<dbReference type="KEGG" id="tasa:A1Q1_00943"/>
<organism evidence="8 9">
    <name type="scientific">Trichosporon asahii var. asahii (strain ATCC 90039 / CBS 2479 / JCM 2466 / KCTC 7840 / NBRC 103889/ NCYC 2677 / UAMH 7654)</name>
    <name type="common">Yeast</name>
    <dbReference type="NCBI Taxonomy" id="1186058"/>
    <lineage>
        <taxon>Eukaryota</taxon>
        <taxon>Fungi</taxon>
        <taxon>Dikarya</taxon>
        <taxon>Basidiomycota</taxon>
        <taxon>Agaricomycotina</taxon>
        <taxon>Tremellomycetes</taxon>
        <taxon>Trichosporonales</taxon>
        <taxon>Trichosporonaceae</taxon>
        <taxon>Trichosporon</taxon>
    </lineage>
</organism>
<dbReference type="OrthoDB" id="10257314at2759"/>
<evidence type="ECO:0000256" key="2">
    <source>
        <dbReference type="ARBA" id="ARBA00022723"/>
    </source>
</evidence>
<sequence>MAPIATETQPETALPSVQDLKISNNANGNKDTVQPAKKKLQWFSETGLPKSAYPYEHLLPSFDRDVTYGTLEPFEHVDPGHAAKEHSDPRAFLAEADIDLLTPDFGSEVSGVQLHKLDAAGRQQLALYVAQRGVVAFRDQDFIDQDPSWQVNDWGSFFGRNHIHPTSGQPKGYPELHLVYRAWGEDPGDGLDKRSGSSSAPPGRVSSVGWHSDVSYELQPPGLTALWLYDSPTSGGDTAYVDARAAYNRLSPSFQAYLETLHVVHSGHEQANFSRERGADPKLTAYAHVRREPVKNIHPLVRRHPVTGEKALYVNRVFSRKIVELKDEESSALLELLYQIIERGLDFQVRVRWRPRTVVLWDNRITAHSALADFDGVPGSRRHGARVTPQAERPFL</sequence>
<dbReference type="GO" id="GO:0046872">
    <property type="term" value="F:metal ion binding"/>
    <property type="evidence" value="ECO:0007669"/>
    <property type="project" value="UniProtKB-KW"/>
</dbReference>
<evidence type="ECO:0000259" key="7">
    <source>
        <dbReference type="Pfam" id="PF02668"/>
    </source>
</evidence>
<dbReference type="InterPro" id="IPR042098">
    <property type="entry name" value="TauD-like_sf"/>
</dbReference>
<evidence type="ECO:0000313" key="9">
    <source>
        <dbReference type="Proteomes" id="UP000002748"/>
    </source>
</evidence>
<dbReference type="Proteomes" id="UP000002748">
    <property type="component" value="Unassembled WGS sequence"/>
</dbReference>
<evidence type="ECO:0000256" key="6">
    <source>
        <dbReference type="SAM" id="MobiDB-lite"/>
    </source>
</evidence>
<dbReference type="GO" id="GO:0016706">
    <property type="term" value="F:2-oxoglutarate-dependent dioxygenase activity"/>
    <property type="evidence" value="ECO:0007669"/>
    <property type="project" value="TreeGrafter"/>
</dbReference>
<name>J4UF30_TRIAS</name>
<comment type="caution">
    <text evidence="8">The sequence shown here is derived from an EMBL/GenBank/DDBJ whole genome shotgun (WGS) entry which is preliminary data.</text>
</comment>
<evidence type="ECO:0000313" key="8">
    <source>
        <dbReference type="EMBL" id="EJT49930.1"/>
    </source>
</evidence>
<dbReference type="InterPro" id="IPR003819">
    <property type="entry name" value="TauD/TfdA-like"/>
</dbReference>
<comment type="similarity">
    <text evidence="1">Belongs to the TfdA dioxygenase family.</text>
</comment>
<dbReference type="PANTHER" id="PTHR30468">
    <property type="entry name" value="ALPHA-KETOGLUTARATE-DEPENDENT SULFONATE DIOXYGENASE"/>
    <property type="match status" value="1"/>
</dbReference>
<proteinExistence type="inferred from homology"/>
<keyword evidence="3 8" id="KW-0223">Dioxygenase</keyword>
<dbReference type="InterPro" id="IPR051323">
    <property type="entry name" value="AtsK-like"/>
</dbReference>
<feature type="compositionally biased region" description="Polar residues" evidence="6">
    <location>
        <begin position="1"/>
        <end position="11"/>
    </location>
</feature>
<keyword evidence="2" id="KW-0479">Metal-binding</keyword>
<feature type="region of interest" description="Disordered" evidence="6">
    <location>
        <begin position="189"/>
        <end position="208"/>
    </location>
</feature>
<evidence type="ECO:0000256" key="5">
    <source>
        <dbReference type="ARBA" id="ARBA00023004"/>
    </source>
</evidence>
<dbReference type="EMBL" id="ALBS01000144">
    <property type="protein sequence ID" value="EJT49930.1"/>
    <property type="molecule type" value="Genomic_DNA"/>
</dbReference>
<protein>
    <submittedName>
        <fullName evidence="8">Alpha-ketoglutarate-dependent sulfonate dioxygenase</fullName>
    </submittedName>
</protein>
<feature type="domain" description="TauD/TfdA-like" evidence="7">
    <location>
        <begin position="100"/>
        <end position="388"/>
    </location>
</feature>
<keyword evidence="4" id="KW-0560">Oxidoreductase</keyword>
<accession>J4UF30</accession>
<dbReference type="Gene3D" id="3.60.130.10">
    <property type="entry name" value="Clavaminate synthase-like"/>
    <property type="match status" value="1"/>
</dbReference>
<dbReference type="GeneID" id="25984457"/>
<dbReference type="FunFam" id="3.60.130.10:FF:000003">
    <property type="entry name" value="Alpha-ketoglutarate-dependent taurine dioxygenase"/>
    <property type="match status" value="1"/>
</dbReference>
<evidence type="ECO:0000256" key="3">
    <source>
        <dbReference type="ARBA" id="ARBA00022964"/>
    </source>
</evidence>
<dbReference type="PANTHER" id="PTHR30468:SF28">
    <property type="entry name" value="ALPHA-KETOGLUTARATE-DEPENDENT TAURINE DIOXYGENASE (AFU_ORTHOLOGUE AFUA_8G02210)-RELATED"/>
    <property type="match status" value="1"/>
</dbReference>
<keyword evidence="5" id="KW-0408">Iron</keyword>
<dbReference type="HOGENOM" id="CLU_036005_0_0_1"/>
<dbReference type="Pfam" id="PF02668">
    <property type="entry name" value="TauD"/>
    <property type="match status" value="1"/>
</dbReference>
<dbReference type="SUPFAM" id="SSF51197">
    <property type="entry name" value="Clavaminate synthase-like"/>
    <property type="match status" value="1"/>
</dbReference>
<dbReference type="RefSeq" id="XP_014181041.1">
    <property type="nucleotide sequence ID" value="XM_014325566.1"/>
</dbReference>
<reference evidence="8 9" key="1">
    <citation type="journal article" date="2012" name="Eukaryot. Cell">
        <title>Draft genome sequence of CBS 2479, the standard type strain of Trichosporon asahii.</title>
        <authorList>
            <person name="Yang R.Y."/>
            <person name="Li H.T."/>
            <person name="Zhu H."/>
            <person name="Zhou G.P."/>
            <person name="Wang M."/>
            <person name="Wang L."/>
        </authorList>
    </citation>
    <scope>NUCLEOTIDE SEQUENCE [LARGE SCALE GENOMIC DNA]</scope>
    <source>
        <strain evidence="9">ATCC 90039 / CBS 2479 / JCM 2466 / KCTC 7840 / NCYC 2677 / UAMH 7654</strain>
    </source>
</reference>
<dbReference type="AlphaFoldDB" id="J4UF30"/>